<dbReference type="InterPro" id="IPR000383">
    <property type="entry name" value="Xaa-Pro-like_dom"/>
</dbReference>
<dbReference type="SUPFAM" id="SSF53474">
    <property type="entry name" value="alpha/beta-Hydrolases"/>
    <property type="match status" value="1"/>
</dbReference>
<dbReference type="InterPro" id="IPR008979">
    <property type="entry name" value="Galactose-bd-like_sf"/>
</dbReference>
<evidence type="ECO:0000259" key="3">
    <source>
        <dbReference type="SMART" id="SM00939"/>
    </source>
</evidence>
<dbReference type="SUPFAM" id="SSF49785">
    <property type="entry name" value="Galactose-binding domain-like"/>
    <property type="match status" value="1"/>
</dbReference>
<reference evidence="4" key="1">
    <citation type="journal article" date="2021" name="Nat. Commun.">
        <title>Genetic determinants of endophytism in the Arabidopsis root mycobiome.</title>
        <authorList>
            <person name="Mesny F."/>
            <person name="Miyauchi S."/>
            <person name="Thiergart T."/>
            <person name="Pickel B."/>
            <person name="Atanasova L."/>
            <person name="Karlsson M."/>
            <person name="Huettel B."/>
            <person name="Barry K.W."/>
            <person name="Haridas S."/>
            <person name="Chen C."/>
            <person name="Bauer D."/>
            <person name="Andreopoulos W."/>
            <person name="Pangilinan J."/>
            <person name="LaButti K."/>
            <person name="Riley R."/>
            <person name="Lipzen A."/>
            <person name="Clum A."/>
            <person name="Drula E."/>
            <person name="Henrissat B."/>
            <person name="Kohler A."/>
            <person name="Grigoriev I.V."/>
            <person name="Martin F.M."/>
            <person name="Hacquard S."/>
        </authorList>
    </citation>
    <scope>NUCLEOTIDE SEQUENCE</scope>
    <source>
        <strain evidence="4">FSSC 5 MPI-SDFR-AT-0091</strain>
    </source>
</reference>
<dbReference type="EMBL" id="JAGTJS010000048">
    <property type="protein sequence ID" value="KAH7226031.1"/>
    <property type="molecule type" value="Genomic_DNA"/>
</dbReference>
<dbReference type="PANTHER" id="PTHR43056">
    <property type="entry name" value="PEPTIDASE S9 PROLYL OLIGOPEPTIDASE"/>
    <property type="match status" value="1"/>
</dbReference>
<dbReference type="InterPro" id="IPR029058">
    <property type="entry name" value="AB_hydrolase_fold"/>
</dbReference>
<name>A0A9P9JQK0_FUSSL</name>
<feature type="domain" description="Xaa-Pro dipeptidyl-peptidase C-terminal" evidence="3">
    <location>
        <begin position="288"/>
        <end position="494"/>
    </location>
</feature>
<keyword evidence="1 4" id="KW-0378">Hydrolase</keyword>
<accession>A0A9P9JQK0</accession>
<dbReference type="OrthoDB" id="2578740at2759"/>
<evidence type="ECO:0000256" key="1">
    <source>
        <dbReference type="ARBA" id="ARBA00022801"/>
    </source>
</evidence>
<dbReference type="PANTHER" id="PTHR43056:SF10">
    <property type="entry name" value="COCE_NOND FAMILY, PUTATIVE (AFU_ORTHOLOGUE AFUA_7G00600)-RELATED"/>
    <property type="match status" value="1"/>
</dbReference>
<dbReference type="Pfam" id="PF02129">
    <property type="entry name" value="Peptidase_S15"/>
    <property type="match status" value="1"/>
</dbReference>
<dbReference type="Pfam" id="PF08530">
    <property type="entry name" value="PepX_C"/>
    <property type="match status" value="1"/>
</dbReference>
<dbReference type="InterPro" id="IPR050585">
    <property type="entry name" value="Xaa-Pro_dipeptidyl-ppase/CocE"/>
</dbReference>
<evidence type="ECO:0000313" key="5">
    <source>
        <dbReference type="Proteomes" id="UP000736672"/>
    </source>
</evidence>
<dbReference type="Gene3D" id="3.40.50.1820">
    <property type="entry name" value="alpha/beta hydrolase"/>
    <property type="match status" value="1"/>
</dbReference>
<proteinExistence type="predicted"/>
<dbReference type="InterPro" id="IPR013736">
    <property type="entry name" value="Xaa-Pro_dipept_C"/>
</dbReference>
<evidence type="ECO:0000313" key="4">
    <source>
        <dbReference type="EMBL" id="KAH7226031.1"/>
    </source>
</evidence>
<dbReference type="InterPro" id="IPR005674">
    <property type="entry name" value="CocE/Ser_esterase"/>
</dbReference>
<protein>
    <submittedName>
        <fullName evidence="4">Alpha/Beta hydrolase protein</fullName>
    </submittedName>
</protein>
<dbReference type="Proteomes" id="UP000736672">
    <property type="component" value="Unassembled WGS sequence"/>
</dbReference>
<sequence>MAANTHSHSPYYRKAVPPQQPAPPLKHGTILLEDGKTLFQTDVAIPMRDGVLLYADVYRPDPSLRTKTPTLVLFAPFGKHGAVPRERFQNMGVDFEKLSQHTHWELPGPLPWCGEWGYSFLLVDPRGTWWSEGDASNHISPEEGRDGYDIVEWASQQEWSTGDIGWGGSISYYAMSAYQTAVLKPSHLKAIMIWEGISDIYREVNAPGDHAAASIEHPLFDEYWQSKVVDWNLINVPVLAVTGWSSLGLHLCGTIEAWKQMSSPNKYLIIHAGREWSEFYKDENMNKQRLFRTATYDTVELAVRTSATESLRRLESDFPPKAQLIKYRLTADGKLVLNDGSASNSPPKYVAFFDFKIDRRIEITGYSSVKLFIQGLSFPDVDLFVALPKIDKDADASFGWLRASHRELDTAKSTPERPAHLHQRGLWLRPQDVVEVNVELWPGSTVWEAVETLRLAVKGTTFTDQENMTQFKGPSHSFGDVRIWTGGEYESELLVPEATPSKE</sequence>
<dbReference type="Gene3D" id="2.60.120.260">
    <property type="entry name" value="Galactose-binding domain-like"/>
    <property type="match status" value="1"/>
</dbReference>
<feature type="region of interest" description="Disordered" evidence="2">
    <location>
        <begin position="1"/>
        <end position="25"/>
    </location>
</feature>
<keyword evidence="5" id="KW-1185">Reference proteome</keyword>
<dbReference type="GO" id="GO:0008239">
    <property type="term" value="F:dipeptidyl-peptidase activity"/>
    <property type="evidence" value="ECO:0007669"/>
    <property type="project" value="InterPro"/>
</dbReference>
<dbReference type="AlphaFoldDB" id="A0A9P9JQK0"/>
<gene>
    <name evidence="4" type="ORF">B0J15DRAFT_518459</name>
</gene>
<organism evidence="4 5">
    <name type="scientific">Fusarium solani</name>
    <name type="common">Filamentous fungus</name>
    <dbReference type="NCBI Taxonomy" id="169388"/>
    <lineage>
        <taxon>Eukaryota</taxon>
        <taxon>Fungi</taxon>
        <taxon>Dikarya</taxon>
        <taxon>Ascomycota</taxon>
        <taxon>Pezizomycotina</taxon>
        <taxon>Sordariomycetes</taxon>
        <taxon>Hypocreomycetidae</taxon>
        <taxon>Hypocreales</taxon>
        <taxon>Nectriaceae</taxon>
        <taxon>Fusarium</taxon>
        <taxon>Fusarium solani species complex</taxon>
    </lineage>
</organism>
<evidence type="ECO:0000256" key="2">
    <source>
        <dbReference type="SAM" id="MobiDB-lite"/>
    </source>
</evidence>
<dbReference type="SMART" id="SM00939">
    <property type="entry name" value="PepX_C"/>
    <property type="match status" value="1"/>
</dbReference>
<dbReference type="NCBIfam" id="TIGR00976">
    <property type="entry name" value="CocE_NonD"/>
    <property type="match status" value="1"/>
</dbReference>
<comment type="caution">
    <text evidence="4">The sequence shown here is derived from an EMBL/GenBank/DDBJ whole genome shotgun (WGS) entry which is preliminary data.</text>
</comment>